<feature type="region of interest" description="Disordered" evidence="1">
    <location>
        <begin position="243"/>
        <end position="439"/>
    </location>
</feature>
<feature type="region of interest" description="Disordered" evidence="1">
    <location>
        <begin position="509"/>
        <end position="532"/>
    </location>
</feature>
<keyword evidence="2" id="KW-1133">Transmembrane helix</keyword>
<evidence type="ECO:0000256" key="2">
    <source>
        <dbReference type="SAM" id="Phobius"/>
    </source>
</evidence>
<name>A0A6J0K4S0_RAPSA</name>
<feature type="compositionally biased region" description="Basic residues" evidence="1">
    <location>
        <begin position="305"/>
        <end position="315"/>
    </location>
</feature>
<gene>
    <name evidence="4" type="primary">LOC108814811</name>
</gene>
<evidence type="ECO:0000313" key="3">
    <source>
        <dbReference type="Proteomes" id="UP000504610"/>
    </source>
</evidence>
<feature type="region of interest" description="Disordered" evidence="1">
    <location>
        <begin position="207"/>
        <end position="226"/>
    </location>
</feature>
<organism evidence="3 4">
    <name type="scientific">Raphanus sativus</name>
    <name type="common">Radish</name>
    <name type="synonym">Raphanus raphanistrum var. sativus</name>
    <dbReference type="NCBI Taxonomy" id="3726"/>
    <lineage>
        <taxon>Eukaryota</taxon>
        <taxon>Viridiplantae</taxon>
        <taxon>Streptophyta</taxon>
        <taxon>Embryophyta</taxon>
        <taxon>Tracheophyta</taxon>
        <taxon>Spermatophyta</taxon>
        <taxon>Magnoliopsida</taxon>
        <taxon>eudicotyledons</taxon>
        <taxon>Gunneridae</taxon>
        <taxon>Pentapetalae</taxon>
        <taxon>rosids</taxon>
        <taxon>malvids</taxon>
        <taxon>Brassicales</taxon>
        <taxon>Brassicaceae</taxon>
        <taxon>Brassiceae</taxon>
        <taxon>Raphanus</taxon>
    </lineage>
</organism>
<dbReference type="GeneID" id="108814811"/>
<reference evidence="3" key="1">
    <citation type="journal article" date="2019" name="Database">
        <title>The radish genome database (RadishGD): an integrated information resource for radish genomics.</title>
        <authorList>
            <person name="Yu H.J."/>
            <person name="Baek S."/>
            <person name="Lee Y.J."/>
            <person name="Cho A."/>
            <person name="Mun J.H."/>
        </authorList>
    </citation>
    <scope>NUCLEOTIDE SEQUENCE [LARGE SCALE GENOMIC DNA]</scope>
    <source>
        <strain evidence="3">cv. WK10039</strain>
    </source>
</reference>
<dbReference type="Pfam" id="PF05553">
    <property type="entry name" value="DUF761"/>
    <property type="match status" value="1"/>
</dbReference>
<feature type="transmembrane region" description="Helical" evidence="2">
    <location>
        <begin position="36"/>
        <end position="55"/>
    </location>
</feature>
<dbReference type="PANTHER" id="PTHR33098:SF36">
    <property type="entry name" value="HYDROXYPROLINE-RICH GLYCOPROTEIN FAMILY PROTEIN"/>
    <property type="match status" value="1"/>
</dbReference>
<evidence type="ECO:0000256" key="1">
    <source>
        <dbReference type="SAM" id="MobiDB-lite"/>
    </source>
</evidence>
<feature type="region of interest" description="Disordered" evidence="1">
    <location>
        <begin position="461"/>
        <end position="491"/>
    </location>
</feature>
<dbReference type="InterPro" id="IPR008480">
    <property type="entry name" value="DUF761_pln"/>
</dbReference>
<sequence length="532" mass="59281">MEEEDGGASTPFWLQSRRNNTYFHRTSSLGNRATSVAIQSFFAGVAAILIVFFIIPPFFSSVSQFLRPHLVRKSWDYLNFVLVLFAVVCGFLSRNTGNNDESNHNKEEEAAKSNDVINGYSFDKYSSSSPSIIERGRSVATPRYWIDDRGGDQFQDQTVYKRFSRLRSVSSYPDLRNREFETDERWRFYDDTRVSECRYEASDPIYQSQEDGVDGGGGKLRSDTEKVEVVETATAEVVEEISASCNPAPPPSAPPSPPPPPPPTSKRRTKRVYHDVAPKEEKERADFVEETINTIPPPATTVYRKSSKKEKKKGGATKEFLIALRRKKKKQRQQSIDGLDLLFGSDPPPPSSSPPHPPPPPPPPPFFQGLFSSKKGKSKRTYSNPPPPPPPPPHRNFQSRASAASIRKAPMESNPPAEVTRFTGSESPLLPIPPPPPPPPFKMPAWKFVKRGDYVRMASNISISSDEHEDDQDVAQTGKSNGSMFCPSPDVDTKAEDFIARIRAGLKLEKMNSVKRGRSNLGPEPGPDESKS</sequence>
<feature type="compositionally biased region" description="Polar residues" evidence="1">
    <location>
        <begin position="474"/>
        <end position="483"/>
    </location>
</feature>
<feature type="compositionally biased region" description="Basic and acidic residues" evidence="1">
    <location>
        <begin position="272"/>
        <end position="287"/>
    </location>
</feature>
<protein>
    <submittedName>
        <fullName evidence="4">Uncharacterized protein LOC108814811</fullName>
    </submittedName>
</protein>
<keyword evidence="2" id="KW-0472">Membrane</keyword>
<proteinExistence type="predicted"/>
<feature type="compositionally biased region" description="Pro residues" evidence="1">
    <location>
        <begin position="247"/>
        <end position="264"/>
    </location>
</feature>
<dbReference type="OrthoDB" id="787201at2759"/>
<dbReference type="KEGG" id="rsz:108814811"/>
<feature type="compositionally biased region" description="Pro residues" evidence="1">
    <location>
        <begin position="346"/>
        <end position="366"/>
    </location>
</feature>
<dbReference type="RefSeq" id="XP_018442945.1">
    <property type="nucleotide sequence ID" value="XM_018587443.2"/>
</dbReference>
<feature type="transmembrane region" description="Helical" evidence="2">
    <location>
        <begin position="75"/>
        <end position="93"/>
    </location>
</feature>
<dbReference type="PANTHER" id="PTHR33098">
    <property type="entry name" value="COTTON FIBER (DUF761)"/>
    <property type="match status" value="1"/>
</dbReference>
<feature type="compositionally biased region" description="Pro residues" evidence="1">
    <location>
        <begin position="384"/>
        <end position="394"/>
    </location>
</feature>
<dbReference type="Proteomes" id="UP000504610">
    <property type="component" value="Chromosome 7"/>
</dbReference>
<keyword evidence="2" id="KW-0812">Transmembrane</keyword>
<dbReference type="AlphaFoldDB" id="A0A6J0K4S0"/>
<reference evidence="4" key="2">
    <citation type="submission" date="2025-08" db="UniProtKB">
        <authorList>
            <consortium name="RefSeq"/>
        </authorList>
    </citation>
    <scope>IDENTIFICATION</scope>
    <source>
        <tissue evidence="4">Leaf</tissue>
    </source>
</reference>
<keyword evidence="3" id="KW-1185">Reference proteome</keyword>
<evidence type="ECO:0000313" key="4">
    <source>
        <dbReference type="RefSeq" id="XP_018442945.1"/>
    </source>
</evidence>
<feature type="compositionally biased region" description="Pro residues" evidence="1">
    <location>
        <begin position="430"/>
        <end position="439"/>
    </location>
</feature>
<accession>A0A6J0K4S0</accession>